<sequence length="75" mass="8220">MSPQVQDDTIEVIFGGWVRHYKSTTALVAGDGDLDAVAQVELGQDAVDVAVHRDGLQHESASVFLVRYPRCARHD</sequence>
<protein>
    <submittedName>
        <fullName evidence="1">Uncharacterized protein</fullName>
    </submittedName>
</protein>
<comment type="caution">
    <text evidence="1">The sequence shown here is derived from an EMBL/GenBank/DDBJ whole genome shotgun (WGS) entry which is preliminary data.</text>
</comment>
<organism evidence="1 2">
    <name type="scientific">Actinomyces johnsonii F0542</name>
    <dbReference type="NCBI Taxonomy" id="1321818"/>
    <lineage>
        <taxon>Bacteria</taxon>
        <taxon>Bacillati</taxon>
        <taxon>Actinomycetota</taxon>
        <taxon>Actinomycetes</taxon>
        <taxon>Actinomycetales</taxon>
        <taxon>Actinomycetaceae</taxon>
        <taxon>Actinomyces</taxon>
    </lineage>
</organism>
<accession>U1S5H5</accession>
<evidence type="ECO:0000313" key="2">
    <source>
        <dbReference type="Proteomes" id="UP000016536"/>
    </source>
</evidence>
<evidence type="ECO:0000313" key="1">
    <source>
        <dbReference type="EMBL" id="ERH25877.1"/>
    </source>
</evidence>
<dbReference type="AlphaFoldDB" id="U1S5H5"/>
<dbReference type="Proteomes" id="UP000016536">
    <property type="component" value="Unassembled WGS sequence"/>
</dbReference>
<dbReference type="EMBL" id="AWSE01000006">
    <property type="protein sequence ID" value="ERH25877.1"/>
    <property type="molecule type" value="Genomic_DNA"/>
</dbReference>
<keyword evidence="2" id="KW-1185">Reference proteome</keyword>
<reference evidence="1 2" key="1">
    <citation type="submission" date="2013-08" db="EMBL/GenBank/DDBJ databases">
        <authorList>
            <person name="Weinstock G."/>
            <person name="Sodergren E."/>
            <person name="Wylie T."/>
            <person name="Fulton L."/>
            <person name="Fulton R."/>
            <person name="Fronick C."/>
            <person name="O'Laughlin M."/>
            <person name="Godfrey J."/>
            <person name="Miner T."/>
            <person name="Herter B."/>
            <person name="Appelbaum E."/>
            <person name="Cordes M."/>
            <person name="Lek S."/>
            <person name="Wollam A."/>
            <person name="Pepin K.H."/>
            <person name="Palsikar V.B."/>
            <person name="Mitreva M."/>
            <person name="Wilson R.K."/>
        </authorList>
    </citation>
    <scope>NUCLEOTIDE SEQUENCE [LARGE SCALE GENOMIC DNA]</scope>
    <source>
        <strain evidence="1 2">F0542</strain>
    </source>
</reference>
<proteinExistence type="predicted"/>
<gene>
    <name evidence="1" type="ORF">HMPREF1979_00109</name>
</gene>
<name>U1S5H5_9ACTO</name>
<dbReference type="HOGENOM" id="CLU_2662818_0_0_11"/>